<evidence type="ECO:0000259" key="12">
    <source>
        <dbReference type="PROSITE" id="PS50199"/>
    </source>
</evidence>
<keyword evidence="6 10" id="KW-0863">Zinc-finger</keyword>
<dbReference type="InterPro" id="IPR000569">
    <property type="entry name" value="HECT_dom"/>
</dbReference>
<dbReference type="SUPFAM" id="SSF56204">
    <property type="entry name" value="Hect, E3 ligase catalytic domain"/>
    <property type="match status" value="1"/>
</dbReference>
<accession>A0A6G0XFC5</accession>
<evidence type="ECO:0000256" key="3">
    <source>
        <dbReference type="ARBA" id="ARBA00012485"/>
    </source>
</evidence>
<dbReference type="SMART" id="SM00119">
    <property type="entry name" value="HECTc"/>
    <property type="match status" value="1"/>
</dbReference>
<evidence type="ECO:0000259" key="13">
    <source>
        <dbReference type="PROSITE" id="PS50237"/>
    </source>
</evidence>
<dbReference type="FunFam" id="3.30.2160.10:FF:000001">
    <property type="entry name" value="E3 ubiquitin-protein ligase NEDD4-like"/>
    <property type="match status" value="1"/>
</dbReference>
<keyword evidence="4" id="KW-0808">Transferase</keyword>
<organism evidence="14 15">
    <name type="scientific">Aphanomyces euteiches</name>
    <dbReference type="NCBI Taxonomy" id="100861"/>
    <lineage>
        <taxon>Eukaryota</taxon>
        <taxon>Sar</taxon>
        <taxon>Stramenopiles</taxon>
        <taxon>Oomycota</taxon>
        <taxon>Saprolegniomycetes</taxon>
        <taxon>Saprolegniales</taxon>
        <taxon>Verrucalvaceae</taxon>
        <taxon>Aphanomyces</taxon>
    </lineage>
</organism>
<proteinExistence type="predicted"/>
<dbReference type="GO" id="GO:0005737">
    <property type="term" value="C:cytoplasm"/>
    <property type="evidence" value="ECO:0007669"/>
    <property type="project" value="TreeGrafter"/>
</dbReference>
<dbReference type="GO" id="GO:0016567">
    <property type="term" value="P:protein ubiquitination"/>
    <property type="evidence" value="ECO:0007669"/>
    <property type="project" value="TreeGrafter"/>
</dbReference>
<evidence type="ECO:0000313" key="14">
    <source>
        <dbReference type="EMBL" id="KAF0738742.1"/>
    </source>
</evidence>
<keyword evidence="11" id="KW-0812">Transmembrane</keyword>
<dbReference type="InterPro" id="IPR001876">
    <property type="entry name" value="Znf_RanBP2"/>
</dbReference>
<dbReference type="InterPro" id="IPR035983">
    <property type="entry name" value="Hect_E3_ubiquitin_ligase"/>
</dbReference>
<dbReference type="Gene3D" id="3.90.1750.10">
    <property type="entry name" value="Hect, E3 ligase catalytic domains"/>
    <property type="match status" value="1"/>
</dbReference>
<sequence length="660" mass="74412">METTRALDEVPNFSKGLGFLVIFILAFVGISICMSCSKYLYRQLTFVADDEMSQVLIDNDFLDFMPEMNRGDVEEVGMEADRWKCSVCAFRNTMDASTCILCGTANETAEGVGGLPKKSSSYQVFISMLYSTPSAPNNWNARQRSARMRHQWTRHVAANLVNWERNFIQSKRNLAFTIQATQQELPMEGVSIQSIDVNGNVTPNNRFYDTASIEIGGSMLLNGIDMFSTESYELTVLQWTPVSSSDANRTVMGIELPIWKWDALLAVSQVSFSLKYAWFLQQVADLVPPFNVGHLRLSTNRSNILHEALESMLVIQERALCCVSRVDFLGEAGVDAGAVQREWYLLVAEAFMKESSGLFILCNRDDQSYFINPNSAHAYSSSKFGKLNHLDAFRAIGRFIGRALLDGQVIPLHLNPVLFKVLLGVPMSLDDIDSLDPTIYKSLQYILENSHVDDLMLTFSVTERRGDGVVEVDLIPNGKQIEVTDANKVQYVDLMVEYLLFGRVKLQLWALLRGVYEIVPPELLLPFDHKELELVLCGLNDIDVNDWRLNTTVSSDLRSSSLVEWFWEVVTSLSKDNQAKLLQYTTGSSRVPVQGFRGLTSYDGMICYFNLKGVPYTHGAYPVIHACYNRIDLPLYPRKELLQEAIYTLLLSDPTGFTIQ</sequence>
<dbReference type="EC" id="2.3.2.26" evidence="3"/>
<keyword evidence="8" id="KW-0862">Zinc</keyword>
<keyword evidence="5" id="KW-0479">Metal-binding</keyword>
<dbReference type="EMBL" id="VJMJ01000070">
    <property type="protein sequence ID" value="KAF0738742.1"/>
    <property type="molecule type" value="Genomic_DNA"/>
</dbReference>
<keyword evidence="11" id="KW-0472">Membrane</keyword>
<evidence type="ECO:0000256" key="11">
    <source>
        <dbReference type="SAM" id="Phobius"/>
    </source>
</evidence>
<comment type="caution">
    <text evidence="14">The sequence shown here is derived from an EMBL/GenBank/DDBJ whole genome shotgun (WGS) entry which is preliminary data.</text>
</comment>
<evidence type="ECO:0000256" key="4">
    <source>
        <dbReference type="ARBA" id="ARBA00022679"/>
    </source>
</evidence>
<dbReference type="PROSITE" id="PS01358">
    <property type="entry name" value="ZF_RANBP2_1"/>
    <property type="match status" value="1"/>
</dbReference>
<evidence type="ECO:0000313" key="15">
    <source>
        <dbReference type="Proteomes" id="UP000481153"/>
    </source>
</evidence>
<dbReference type="PANTHER" id="PTHR11254">
    <property type="entry name" value="HECT DOMAIN UBIQUITIN-PROTEIN LIGASE"/>
    <property type="match status" value="1"/>
</dbReference>
<comment type="catalytic activity">
    <reaction evidence="1">
        <text>S-ubiquitinyl-[E2 ubiquitin-conjugating enzyme]-L-cysteine + [acceptor protein]-L-lysine = [E2 ubiquitin-conjugating enzyme]-L-cysteine + N(6)-ubiquitinyl-[acceptor protein]-L-lysine.</text>
        <dbReference type="EC" id="2.3.2.26"/>
    </reaction>
</comment>
<evidence type="ECO:0000256" key="6">
    <source>
        <dbReference type="ARBA" id="ARBA00022771"/>
    </source>
</evidence>
<dbReference type="CDD" id="cd00078">
    <property type="entry name" value="HECTc"/>
    <property type="match status" value="1"/>
</dbReference>
<feature type="active site" description="Glycyl thioester intermediate" evidence="9">
    <location>
        <position position="627"/>
    </location>
</feature>
<dbReference type="GO" id="GO:0006511">
    <property type="term" value="P:ubiquitin-dependent protein catabolic process"/>
    <property type="evidence" value="ECO:0007669"/>
    <property type="project" value="TreeGrafter"/>
</dbReference>
<dbReference type="Gene3D" id="3.30.2410.10">
    <property type="entry name" value="Hect, E3 ligase catalytic domain"/>
    <property type="match status" value="1"/>
</dbReference>
<gene>
    <name evidence="14" type="ORF">Ae201684_005361</name>
</gene>
<dbReference type="Pfam" id="PF00632">
    <property type="entry name" value="HECT"/>
    <property type="match status" value="1"/>
</dbReference>
<dbReference type="GO" id="GO:0061630">
    <property type="term" value="F:ubiquitin protein ligase activity"/>
    <property type="evidence" value="ECO:0007669"/>
    <property type="project" value="UniProtKB-EC"/>
</dbReference>
<dbReference type="PROSITE" id="PS50237">
    <property type="entry name" value="HECT"/>
    <property type="match status" value="1"/>
</dbReference>
<dbReference type="PROSITE" id="PS50199">
    <property type="entry name" value="ZF_RANBP2_2"/>
    <property type="match status" value="1"/>
</dbReference>
<evidence type="ECO:0000256" key="2">
    <source>
        <dbReference type="ARBA" id="ARBA00004906"/>
    </source>
</evidence>
<dbReference type="Gene3D" id="3.30.2160.10">
    <property type="entry name" value="Hect, E3 ligase catalytic domain"/>
    <property type="match status" value="1"/>
</dbReference>
<dbReference type="Gene3D" id="4.10.1060.10">
    <property type="entry name" value="Zinc finger, RanBP2-type"/>
    <property type="match status" value="1"/>
</dbReference>
<feature type="domain" description="RanBP2-type" evidence="12">
    <location>
        <begin position="79"/>
        <end position="108"/>
    </location>
</feature>
<reference evidence="14 15" key="1">
    <citation type="submission" date="2019-07" db="EMBL/GenBank/DDBJ databases">
        <title>Genomics analysis of Aphanomyces spp. identifies a new class of oomycete effector associated with host adaptation.</title>
        <authorList>
            <person name="Gaulin E."/>
        </authorList>
    </citation>
    <scope>NUCLEOTIDE SEQUENCE [LARGE SCALE GENOMIC DNA]</scope>
    <source>
        <strain evidence="14 15">ATCC 201684</strain>
    </source>
</reference>
<name>A0A6G0XFC5_9STRA</name>
<evidence type="ECO:0000256" key="7">
    <source>
        <dbReference type="ARBA" id="ARBA00022786"/>
    </source>
</evidence>
<feature type="domain" description="HECT" evidence="13">
    <location>
        <begin position="325"/>
        <end position="660"/>
    </location>
</feature>
<evidence type="ECO:0000256" key="1">
    <source>
        <dbReference type="ARBA" id="ARBA00000885"/>
    </source>
</evidence>
<evidence type="ECO:0000256" key="8">
    <source>
        <dbReference type="ARBA" id="ARBA00022833"/>
    </source>
</evidence>
<keyword evidence="11" id="KW-1133">Transmembrane helix</keyword>
<dbReference type="Proteomes" id="UP000481153">
    <property type="component" value="Unassembled WGS sequence"/>
</dbReference>
<keyword evidence="15" id="KW-1185">Reference proteome</keyword>
<dbReference type="AlphaFoldDB" id="A0A6G0XFC5"/>
<evidence type="ECO:0000256" key="10">
    <source>
        <dbReference type="PROSITE-ProRule" id="PRU00322"/>
    </source>
</evidence>
<dbReference type="FunFam" id="3.30.2410.10:FF:000009">
    <property type="entry name" value="Probable E3 ubiquitin-protein ligase HECTD2"/>
    <property type="match status" value="1"/>
</dbReference>
<keyword evidence="7 9" id="KW-0833">Ubl conjugation pathway</keyword>
<comment type="pathway">
    <text evidence="2">Protein modification; protein ubiquitination.</text>
</comment>
<evidence type="ECO:0000256" key="9">
    <source>
        <dbReference type="PROSITE-ProRule" id="PRU00104"/>
    </source>
</evidence>
<dbReference type="GO" id="GO:0008270">
    <property type="term" value="F:zinc ion binding"/>
    <property type="evidence" value="ECO:0007669"/>
    <property type="project" value="UniProtKB-KW"/>
</dbReference>
<dbReference type="InterPro" id="IPR050409">
    <property type="entry name" value="E3_ubiq-protein_ligase"/>
</dbReference>
<dbReference type="VEuPathDB" id="FungiDB:AeMF1_000288"/>
<dbReference type="PANTHER" id="PTHR11254:SF440">
    <property type="entry name" value="E3 UBIQUITIN-PROTEIN LIGASE NEDD-4"/>
    <property type="match status" value="1"/>
</dbReference>
<feature type="transmembrane region" description="Helical" evidence="11">
    <location>
        <begin position="17"/>
        <end position="36"/>
    </location>
</feature>
<protein>
    <recommendedName>
        <fullName evidence="3">HECT-type E3 ubiquitin transferase</fullName>
        <ecNumber evidence="3">2.3.2.26</ecNumber>
    </recommendedName>
</protein>
<evidence type="ECO:0000256" key="5">
    <source>
        <dbReference type="ARBA" id="ARBA00022723"/>
    </source>
</evidence>
<dbReference type="SMART" id="SM00547">
    <property type="entry name" value="ZnF_RBZ"/>
    <property type="match status" value="1"/>
</dbReference>